<feature type="transmembrane region" description="Helical" evidence="6">
    <location>
        <begin position="235"/>
        <end position="257"/>
    </location>
</feature>
<protein>
    <submittedName>
        <fullName evidence="7">Amino acid/polyamine/organocation transporter (APC superfamily)</fullName>
    </submittedName>
</protein>
<dbReference type="GO" id="GO:0022857">
    <property type="term" value="F:transmembrane transporter activity"/>
    <property type="evidence" value="ECO:0007669"/>
    <property type="project" value="InterPro"/>
</dbReference>
<evidence type="ECO:0000313" key="8">
    <source>
        <dbReference type="Proteomes" id="UP000245469"/>
    </source>
</evidence>
<feature type="transmembrane region" description="Helical" evidence="6">
    <location>
        <begin position="462"/>
        <end position="481"/>
    </location>
</feature>
<dbReference type="RefSeq" id="WP_109775760.1">
    <property type="nucleotide sequence ID" value="NZ_QGDQ01000025.1"/>
</dbReference>
<comment type="subcellular location">
    <subcellularLocation>
        <location evidence="1">Membrane</location>
        <topology evidence="1">Multi-pass membrane protein</topology>
    </subcellularLocation>
</comment>
<keyword evidence="8" id="KW-1185">Reference proteome</keyword>
<feature type="transmembrane region" description="Helical" evidence="6">
    <location>
        <begin position="372"/>
        <end position="389"/>
    </location>
</feature>
<sequence length="513" mass="54133">MSHERTPQSPGTTSTSIASGHLSEFGYSQVLERRTSRFASFAVAFAFVSIATGTFTTYGAVLNSSGPLGIWTWPLVVVGQLAVALVFGCLAARIPLTGCSYQWMSRLASPVLGWFTGWITFTFLVVVAVAVDYTIASTLLPALFGYSGTPAEAWAITAAVLVLQAALVAFSTRWTERVNNVAVTAELVGMILLVVLVLVVGAVRGQLSGEALFSKGGVPAEGYFSFGSMTEPGPWVLAFLLGAFTIVGFESAANLAEETEDPEVVVPRAMWQAVLASGVLGFLFLVAIAAATPDPIALATSATPVADVIQHVLGSYVGSALLVLVTLAVFACGLVITMTGVRLVWAMSRDERFPGHRALSTIDAATGTPRNATVLFLLVTQCVLAVFAVQTNALFSLFSAATLLPAVLYLAVVIMYAVKRRQLPPTAGFSLGRAETPVIVLALVWLVFELSIFRGPSFRDPWLYVLGMTALGALYLGWLLYRRGAGGLAMPSTTTVEEARQSSTAAGDAAPRA</sequence>
<proteinExistence type="predicted"/>
<evidence type="ECO:0000256" key="2">
    <source>
        <dbReference type="ARBA" id="ARBA00022448"/>
    </source>
</evidence>
<comment type="caution">
    <text evidence="7">The sequence shown here is derived from an EMBL/GenBank/DDBJ whole genome shotgun (WGS) entry which is preliminary data.</text>
</comment>
<feature type="transmembrane region" description="Helical" evidence="6">
    <location>
        <begin position="182"/>
        <end position="203"/>
    </location>
</feature>
<dbReference type="PANTHER" id="PTHR45649:SF26">
    <property type="entry name" value="OS04G0435100 PROTEIN"/>
    <property type="match status" value="1"/>
</dbReference>
<evidence type="ECO:0000256" key="3">
    <source>
        <dbReference type="ARBA" id="ARBA00022692"/>
    </source>
</evidence>
<feature type="transmembrane region" description="Helical" evidence="6">
    <location>
        <begin position="395"/>
        <end position="418"/>
    </location>
</feature>
<dbReference type="GO" id="GO:0016020">
    <property type="term" value="C:membrane"/>
    <property type="evidence" value="ECO:0007669"/>
    <property type="project" value="UniProtKB-SubCell"/>
</dbReference>
<feature type="transmembrane region" description="Helical" evidence="6">
    <location>
        <begin position="320"/>
        <end position="345"/>
    </location>
</feature>
<dbReference type="Proteomes" id="UP000245469">
    <property type="component" value="Unassembled WGS sequence"/>
</dbReference>
<reference evidence="7 8" key="1">
    <citation type="submission" date="2018-03" db="EMBL/GenBank/DDBJ databases">
        <title>Genomic Encyclopedia of Archaeal and Bacterial Type Strains, Phase II (KMG-II): from individual species to whole genera.</title>
        <authorList>
            <person name="Goeker M."/>
        </authorList>
    </citation>
    <scope>NUCLEOTIDE SEQUENCE [LARGE SCALE GENOMIC DNA]</scope>
    <source>
        <strain evidence="7 8">DSM 44889</strain>
    </source>
</reference>
<dbReference type="Pfam" id="PF13520">
    <property type="entry name" value="AA_permease_2"/>
    <property type="match status" value="1"/>
</dbReference>
<evidence type="ECO:0000256" key="4">
    <source>
        <dbReference type="ARBA" id="ARBA00022989"/>
    </source>
</evidence>
<dbReference type="PANTHER" id="PTHR45649">
    <property type="entry name" value="AMINO-ACID PERMEASE BAT1"/>
    <property type="match status" value="1"/>
</dbReference>
<keyword evidence="5 6" id="KW-0472">Membrane</keyword>
<name>A0A315ZVA3_9ACTN</name>
<feature type="transmembrane region" description="Helical" evidence="6">
    <location>
        <begin position="38"/>
        <end position="58"/>
    </location>
</feature>
<feature type="transmembrane region" description="Helical" evidence="6">
    <location>
        <begin position="111"/>
        <end position="131"/>
    </location>
</feature>
<dbReference type="Gene3D" id="1.20.1740.10">
    <property type="entry name" value="Amino acid/polyamine transporter I"/>
    <property type="match status" value="1"/>
</dbReference>
<keyword evidence="4 6" id="KW-1133">Transmembrane helix</keyword>
<dbReference type="AlphaFoldDB" id="A0A315ZVA3"/>
<dbReference type="EMBL" id="QGDQ01000025">
    <property type="protein sequence ID" value="PWJ49536.1"/>
    <property type="molecule type" value="Genomic_DNA"/>
</dbReference>
<feature type="transmembrane region" description="Helical" evidence="6">
    <location>
        <begin position="151"/>
        <end position="170"/>
    </location>
</feature>
<dbReference type="InterPro" id="IPR002293">
    <property type="entry name" value="AA/rel_permease1"/>
</dbReference>
<evidence type="ECO:0000256" key="5">
    <source>
        <dbReference type="ARBA" id="ARBA00023136"/>
    </source>
</evidence>
<evidence type="ECO:0000256" key="6">
    <source>
        <dbReference type="SAM" id="Phobius"/>
    </source>
</evidence>
<feature type="transmembrane region" description="Helical" evidence="6">
    <location>
        <begin position="70"/>
        <end position="90"/>
    </location>
</feature>
<keyword evidence="3 6" id="KW-0812">Transmembrane</keyword>
<gene>
    <name evidence="7" type="ORF">BXY45_1253</name>
</gene>
<feature type="transmembrane region" description="Helical" evidence="6">
    <location>
        <begin position="269"/>
        <end position="291"/>
    </location>
</feature>
<dbReference type="OrthoDB" id="8274074at2"/>
<evidence type="ECO:0000313" key="7">
    <source>
        <dbReference type="EMBL" id="PWJ49536.1"/>
    </source>
</evidence>
<keyword evidence="2" id="KW-0813">Transport</keyword>
<accession>A0A315ZVA3</accession>
<organism evidence="7 8">
    <name type="scientific">Quadrisphaera granulorum</name>
    <dbReference type="NCBI Taxonomy" id="317664"/>
    <lineage>
        <taxon>Bacteria</taxon>
        <taxon>Bacillati</taxon>
        <taxon>Actinomycetota</taxon>
        <taxon>Actinomycetes</taxon>
        <taxon>Kineosporiales</taxon>
        <taxon>Kineosporiaceae</taxon>
        <taxon>Quadrisphaera</taxon>
    </lineage>
</organism>
<dbReference type="PIRSF" id="PIRSF006060">
    <property type="entry name" value="AA_transporter"/>
    <property type="match status" value="1"/>
</dbReference>
<evidence type="ECO:0000256" key="1">
    <source>
        <dbReference type="ARBA" id="ARBA00004141"/>
    </source>
</evidence>